<reference evidence="1 2" key="3">
    <citation type="journal article" date="2013" name="Rice">
        <title>Improvement of the Oryza sativa Nipponbare reference genome using next generation sequence and optical map data.</title>
        <authorList>
            <person name="Kawahara Y."/>
            <person name="de la Bastide M."/>
            <person name="Hamilton J.P."/>
            <person name="Kanamori H."/>
            <person name="McCombie W.R."/>
            <person name="Ouyang S."/>
            <person name="Schwartz D.C."/>
            <person name="Tanaka T."/>
            <person name="Wu J."/>
            <person name="Zhou S."/>
            <person name="Childs K.L."/>
            <person name="Davidson R.M."/>
            <person name="Lin H."/>
            <person name="Quesada-Ocampo L."/>
            <person name="Vaillancourt B."/>
            <person name="Sakai H."/>
            <person name="Lee S.S."/>
            <person name="Kim J."/>
            <person name="Numa H."/>
            <person name="Itoh T."/>
            <person name="Buell C.R."/>
            <person name="Matsumoto T."/>
        </authorList>
    </citation>
    <scope>NUCLEOTIDE SEQUENCE [LARGE SCALE GENOMIC DNA]</scope>
    <source>
        <strain evidence="2">cv. Nipponbare</strain>
    </source>
</reference>
<protein>
    <submittedName>
        <fullName evidence="1">Os01g0782850 protein</fullName>
    </submittedName>
</protein>
<sequence>MHHDSSSSPLKLPGPSVQQLVAPVLSTWLLCRCPRTMNSILCTGVLVDELTISPLGNTRDLTLSQMFSSTRSSMCWNSGT</sequence>
<dbReference type="PaxDb" id="39947-A0A0P0V8Y3"/>
<gene>
    <name evidence="1" type="ordered locus">Os01g0782850</name>
    <name evidence="1" type="ORF">OSNPB_010782850</name>
</gene>
<proteinExistence type="predicted"/>
<reference evidence="1 2" key="2">
    <citation type="journal article" date="2013" name="Plant Cell Physiol.">
        <title>Rice Annotation Project Database (RAP-DB): an integrative and interactive database for rice genomics.</title>
        <authorList>
            <person name="Sakai H."/>
            <person name="Lee S.S."/>
            <person name="Tanaka T."/>
            <person name="Numa H."/>
            <person name="Kim J."/>
            <person name="Kawahara Y."/>
            <person name="Wakimoto H."/>
            <person name="Yang C.C."/>
            <person name="Iwamoto M."/>
            <person name="Abe T."/>
            <person name="Yamada Y."/>
            <person name="Muto A."/>
            <person name="Inokuchi H."/>
            <person name="Ikemura T."/>
            <person name="Matsumoto T."/>
            <person name="Sasaki T."/>
            <person name="Itoh T."/>
        </authorList>
    </citation>
    <scope>NUCLEOTIDE SEQUENCE [LARGE SCALE GENOMIC DNA]</scope>
    <source>
        <strain evidence="2">cv. Nipponbare</strain>
    </source>
</reference>
<feature type="non-terminal residue" evidence="1">
    <location>
        <position position="80"/>
    </location>
</feature>
<dbReference type="Proteomes" id="UP000059680">
    <property type="component" value="Chromosome 1"/>
</dbReference>
<dbReference type="InParanoid" id="A0A0P0V8Y3"/>
<reference evidence="2" key="1">
    <citation type="journal article" date="2005" name="Nature">
        <title>The map-based sequence of the rice genome.</title>
        <authorList>
            <consortium name="International rice genome sequencing project (IRGSP)"/>
            <person name="Matsumoto T."/>
            <person name="Wu J."/>
            <person name="Kanamori H."/>
            <person name="Katayose Y."/>
            <person name="Fujisawa M."/>
            <person name="Namiki N."/>
            <person name="Mizuno H."/>
            <person name="Yamamoto K."/>
            <person name="Antonio B.A."/>
            <person name="Baba T."/>
            <person name="Sakata K."/>
            <person name="Nagamura Y."/>
            <person name="Aoki H."/>
            <person name="Arikawa K."/>
            <person name="Arita K."/>
            <person name="Bito T."/>
            <person name="Chiden Y."/>
            <person name="Fujitsuka N."/>
            <person name="Fukunaka R."/>
            <person name="Hamada M."/>
            <person name="Harada C."/>
            <person name="Hayashi A."/>
            <person name="Hijishita S."/>
            <person name="Honda M."/>
            <person name="Hosokawa S."/>
            <person name="Ichikawa Y."/>
            <person name="Idonuma A."/>
            <person name="Iijima M."/>
            <person name="Ikeda M."/>
            <person name="Ikeno M."/>
            <person name="Ito K."/>
            <person name="Ito S."/>
            <person name="Ito T."/>
            <person name="Ito Y."/>
            <person name="Ito Y."/>
            <person name="Iwabuchi A."/>
            <person name="Kamiya K."/>
            <person name="Karasawa W."/>
            <person name="Kurita K."/>
            <person name="Katagiri S."/>
            <person name="Kikuta A."/>
            <person name="Kobayashi H."/>
            <person name="Kobayashi N."/>
            <person name="Machita K."/>
            <person name="Maehara T."/>
            <person name="Masukawa M."/>
            <person name="Mizubayashi T."/>
            <person name="Mukai Y."/>
            <person name="Nagasaki H."/>
            <person name="Nagata Y."/>
            <person name="Naito S."/>
            <person name="Nakashima M."/>
            <person name="Nakama Y."/>
            <person name="Nakamichi Y."/>
            <person name="Nakamura M."/>
            <person name="Meguro A."/>
            <person name="Negishi M."/>
            <person name="Ohta I."/>
            <person name="Ohta T."/>
            <person name="Okamoto M."/>
            <person name="Ono N."/>
            <person name="Saji S."/>
            <person name="Sakaguchi M."/>
            <person name="Sakai K."/>
            <person name="Shibata M."/>
            <person name="Shimokawa T."/>
            <person name="Song J."/>
            <person name="Takazaki Y."/>
            <person name="Terasawa K."/>
            <person name="Tsugane M."/>
            <person name="Tsuji K."/>
            <person name="Ueda S."/>
            <person name="Waki K."/>
            <person name="Yamagata H."/>
            <person name="Yamamoto M."/>
            <person name="Yamamoto S."/>
            <person name="Yamane H."/>
            <person name="Yoshiki S."/>
            <person name="Yoshihara R."/>
            <person name="Yukawa K."/>
            <person name="Zhong H."/>
            <person name="Yano M."/>
            <person name="Yuan Q."/>
            <person name="Ouyang S."/>
            <person name="Liu J."/>
            <person name="Jones K.M."/>
            <person name="Gansberger K."/>
            <person name="Moffat K."/>
            <person name="Hill J."/>
            <person name="Bera J."/>
            <person name="Fadrosh D."/>
            <person name="Jin S."/>
            <person name="Johri S."/>
            <person name="Kim M."/>
            <person name="Overton L."/>
            <person name="Reardon M."/>
            <person name="Tsitrin T."/>
            <person name="Vuong H."/>
            <person name="Weaver B."/>
            <person name="Ciecko A."/>
            <person name="Tallon L."/>
            <person name="Jackson J."/>
            <person name="Pai G."/>
            <person name="Aken S.V."/>
            <person name="Utterback T."/>
            <person name="Reidmuller S."/>
            <person name="Feldblyum T."/>
            <person name="Hsiao J."/>
            <person name="Zismann V."/>
            <person name="Iobst S."/>
            <person name="de Vazeille A.R."/>
            <person name="Buell C.R."/>
            <person name="Ying K."/>
            <person name="Li Y."/>
            <person name="Lu T."/>
            <person name="Huang Y."/>
            <person name="Zhao Q."/>
            <person name="Feng Q."/>
            <person name="Zhang L."/>
            <person name="Zhu J."/>
            <person name="Weng Q."/>
            <person name="Mu J."/>
            <person name="Lu Y."/>
            <person name="Fan D."/>
            <person name="Liu Y."/>
            <person name="Guan J."/>
            <person name="Zhang Y."/>
            <person name="Yu S."/>
            <person name="Liu X."/>
            <person name="Zhang Y."/>
            <person name="Hong G."/>
            <person name="Han B."/>
            <person name="Choisne N."/>
            <person name="Demange N."/>
            <person name="Orjeda G."/>
            <person name="Samain S."/>
            <person name="Cattolico L."/>
            <person name="Pelletier E."/>
            <person name="Couloux A."/>
            <person name="Segurens B."/>
            <person name="Wincker P."/>
            <person name="D'Hont A."/>
            <person name="Scarpelli C."/>
            <person name="Weissenbach J."/>
            <person name="Salanoubat M."/>
            <person name="Quetier F."/>
            <person name="Yu Y."/>
            <person name="Kim H.R."/>
            <person name="Rambo T."/>
            <person name="Currie J."/>
            <person name="Collura K."/>
            <person name="Luo M."/>
            <person name="Yang T."/>
            <person name="Ammiraju J.S.S."/>
            <person name="Engler F."/>
            <person name="Soderlund C."/>
            <person name="Wing R.A."/>
            <person name="Palmer L.E."/>
            <person name="de la Bastide M."/>
            <person name="Spiegel L."/>
            <person name="Nascimento L."/>
            <person name="Zutavern T."/>
            <person name="O'Shaughnessy A."/>
            <person name="Dike S."/>
            <person name="Dedhia N."/>
            <person name="Preston R."/>
            <person name="Balija V."/>
            <person name="McCombie W.R."/>
            <person name="Chow T."/>
            <person name="Chen H."/>
            <person name="Chung M."/>
            <person name="Chen C."/>
            <person name="Shaw J."/>
            <person name="Wu H."/>
            <person name="Hsiao K."/>
            <person name="Chao Y."/>
            <person name="Chu M."/>
            <person name="Cheng C."/>
            <person name="Hour A."/>
            <person name="Lee P."/>
            <person name="Lin S."/>
            <person name="Lin Y."/>
            <person name="Liou J."/>
            <person name="Liu S."/>
            <person name="Hsing Y."/>
            <person name="Raghuvanshi S."/>
            <person name="Mohanty A."/>
            <person name="Bharti A.K."/>
            <person name="Gaur A."/>
            <person name="Gupta V."/>
            <person name="Kumar D."/>
            <person name="Ravi V."/>
            <person name="Vij S."/>
            <person name="Kapur A."/>
            <person name="Khurana P."/>
            <person name="Khurana P."/>
            <person name="Khurana J.P."/>
            <person name="Tyagi A.K."/>
            <person name="Gaikwad K."/>
            <person name="Singh A."/>
            <person name="Dalal V."/>
            <person name="Srivastava S."/>
            <person name="Dixit A."/>
            <person name="Pal A.K."/>
            <person name="Ghazi I.A."/>
            <person name="Yadav M."/>
            <person name="Pandit A."/>
            <person name="Bhargava A."/>
            <person name="Sureshbabu K."/>
            <person name="Batra K."/>
            <person name="Sharma T.R."/>
            <person name="Mohapatra T."/>
            <person name="Singh N.K."/>
            <person name="Messing J."/>
            <person name="Nelson A.B."/>
            <person name="Fuks G."/>
            <person name="Kavchok S."/>
            <person name="Keizer G."/>
            <person name="Linton E."/>
            <person name="Llaca V."/>
            <person name="Song R."/>
            <person name="Tanyolac B."/>
            <person name="Young S."/>
            <person name="Ho-Il K."/>
            <person name="Hahn J.H."/>
            <person name="Sangsakoo G."/>
            <person name="Vanavichit A."/>
            <person name="de Mattos Luiz.A.T."/>
            <person name="Zimmer P.D."/>
            <person name="Malone G."/>
            <person name="Dellagostin O."/>
            <person name="de Oliveira A.C."/>
            <person name="Bevan M."/>
            <person name="Bancroft I."/>
            <person name="Minx P."/>
            <person name="Cordum H."/>
            <person name="Wilson R."/>
            <person name="Cheng Z."/>
            <person name="Jin W."/>
            <person name="Jiang J."/>
            <person name="Leong S.A."/>
            <person name="Iwama H."/>
            <person name="Gojobori T."/>
            <person name="Itoh T."/>
            <person name="Niimura Y."/>
            <person name="Fujii Y."/>
            <person name="Habara T."/>
            <person name="Sakai H."/>
            <person name="Sato Y."/>
            <person name="Wilson G."/>
            <person name="Kumar K."/>
            <person name="McCouch S."/>
            <person name="Juretic N."/>
            <person name="Hoen D."/>
            <person name="Wright S."/>
            <person name="Bruskiewich R."/>
            <person name="Bureau T."/>
            <person name="Miyao A."/>
            <person name="Hirochika H."/>
            <person name="Nishikawa T."/>
            <person name="Kadowaki K."/>
            <person name="Sugiura M."/>
            <person name="Burr B."/>
            <person name="Sasaki T."/>
        </authorList>
    </citation>
    <scope>NUCLEOTIDE SEQUENCE [LARGE SCALE GENOMIC DNA]</scope>
    <source>
        <strain evidence="2">cv. Nipponbare</strain>
    </source>
</reference>
<evidence type="ECO:0000313" key="2">
    <source>
        <dbReference type="Proteomes" id="UP000059680"/>
    </source>
</evidence>
<name>A0A0P0V8Y3_ORYSJ</name>
<evidence type="ECO:0000313" key="1">
    <source>
        <dbReference type="EMBL" id="BAS74659.1"/>
    </source>
</evidence>
<keyword evidence="2" id="KW-1185">Reference proteome</keyword>
<organism evidence="1 2">
    <name type="scientific">Oryza sativa subsp. japonica</name>
    <name type="common">Rice</name>
    <dbReference type="NCBI Taxonomy" id="39947"/>
    <lineage>
        <taxon>Eukaryota</taxon>
        <taxon>Viridiplantae</taxon>
        <taxon>Streptophyta</taxon>
        <taxon>Embryophyta</taxon>
        <taxon>Tracheophyta</taxon>
        <taxon>Spermatophyta</taxon>
        <taxon>Magnoliopsida</taxon>
        <taxon>Liliopsida</taxon>
        <taxon>Poales</taxon>
        <taxon>Poaceae</taxon>
        <taxon>BOP clade</taxon>
        <taxon>Oryzoideae</taxon>
        <taxon>Oryzeae</taxon>
        <taxon>Oryzinae</taxon>
        <taxon>Oryza</taxon>
        <taxon>Oryza sativa</taxon>
    </lineage>
</organism>
<dbReference type="Gramene" id="Os01t0782850-00">
    <property type="protein sequence ID" value="Os01t0782850-00"/>
    <property type="gene ID" value="Os01g0782850"/>
</dbReference>
<accession>A0A0P0V8Y3</accession>
<dbReference type="AlphaFoldDB" id="A0A0P0V8Y3"/>
<dbReference type="EMBL" id="AP014957">
    <property type="protein sequence ID" value="BAS74659.1"/>
    <property type="molecule type" value="Genomic_DNA"/>
</dbReference>